<dbReference type="AlphaFoldDB" id="A0A934QKD0"/>
<dbReference type="Gene3D" id="3.90.550.10">
    <property type="entry name" value="Spore Coat Polysaccharide Biosynthesis Protein SpsA, Chain A"/>
    <property type="match status" value="1"/>
</dbReference>
<dbReference type="GO" id="GO:0005886">
    <property type="term" value="C:plasma membrane"/>
    <property type="evidence" value="ECO:0007669"/>
    <property type="project" value="TreeGrafter"/>
</dbReference>
<dbReference type="InterPro" id="IPR001173">
    <property type="entry name" value="Glyco_trans_2-like"/>
</dbReference>
<keyword evidence="6 7" id="KW-0472">Membrane</keyword>
<dbReference type="PANTHER" id="PTHR43867">
    <property type="entry name" value="CELLULOSE SYNTHASE CATALYTIC SUBUNIT A [UDP-FORMING]"/>
    <property type="match status" value="1"/>
</dbReference>
<feature type="transmembrane region" description="Helical" evidence="7">
    <location>
        <begin position="70"/>
        <end position="91"/>
    </location>
</feature>
<dbReference type="EMBL" id="NRRE01000027">
    <property type="protein sequence ID" value="MBK1698312.1"/>
    <property type="molecule type" value="Genomic_DNA"/>
</dbReference>
<evidence type="ECO:0000313" key="10">
    <source>
        <dbReference type="EMBL" id="MBK1698312.1"/>
    </source>
</evidence>
<dbReference type="Pfam" id="PF07238">
    <property type="entry name" value="PilZ"/>
    <property type="match status" value="1"/>
</dbReference>
<keyword evidence="5 7" id="KW-1133">Transmembrane helix</keyword>
<feature type="transmembrane region" description="Helical" evidence="7">
    <location>
        <begin position="431"/>
        <end position="457"/>
    </location>
</feature>
<dbReference type="CDD" id="cd06421">
    <property type="entry name" value="CESA_CelA_like"/>
    <property type="match status" value="1"/>
</dbReference>
<reference evidence="10" key="1">
    <citation type="submission" date="2017-08" db="EMBL/GenBank/DDBJ databases">
        <authorList>
            <person name="Imhoff J.F."/>
            <person name="Rahn T."/>
            <person name="Kuenzel S."/>
            <person name="Neulinger S.C."/>
        </authorList>
    </citation>
    <scope>NUCLEOTIDE SEQUENCE</scope>
    <source>
        <strain evidence="10">DSM 9154</strain>
    </source>
</reference>
<evidence type="ECO:0000256" key="7">
    <source>
        <dbReference type="SAM" id="Phobius"/>
    </source>
</evidence>
<reference evidence="10" key="2">
    <citation type="journal article" date="2020" name="Microorganisms">
        <title>Osmotic Adaptation and Compatible Solute Biosynthesis of Phototrophic Bacteria as Revealed from Genome Analyses.</title>
        <authorList>
            <person name="Imhoff J.F."/>
            <person name="Rahn T."/>
            <person name="Kunzel S."/>
            <person name="Keller A."/>
            <person name="Neulinger S.C."/>
        </authorList>
    </citation>
    <scope>NUCLEOTIDE SEQUENCE</scope>
    <source>
        <strain evidence="10">DSM 9154</strain>
    </source>
</reference>
<dbReference type="GO" id="GO:0016758">
    <property type="term" value="F:hexosyltransferase activity"/>
    <property type="evidence" value="ECO:0007669"/>
    <property type="project" value="TreeGrafter"/>
</dbReference>
<dbReference type="Proteomes" id="UP000778970">
    <property type="component" value="Unassembled WGS sequence"/>
</dbReference>
<feature type="domain" description="PilZ" evidence="9">
    <location>
        <begin position="537"/>
        <end position="632"/>
    </location>
</feature>
<evidence type="ECO:0000259" key="8">
    <source>
        <dbReference type="Pfam" id="PF00535"/>
    </source>
</evidence>
<evidence type="ECO:0000256" key="4">
    <source>
        <dbReference type="ARBA" id="ARBA00022692"/>
    </source>
</evidence>
<proteinExistence type="predicted"/>
<evidence type="ECO:0000259" key="9">
    <source>
        <dbReference type="Pfam" id="PF07238"/>
    </source>
</evidence>
<comment type="subcellular location">
    <subcellularLocation>
        <location evidence="1">Membrane</location>
        <topology evidence="1">Multi-pass membrane protein</topology>
    </subcellularLocation>
</comment>
<feature type="transmembrane region" description="Helical" evidence="7">
    <location>
        <begin position="372"/>
        <end position="394"/>
    </location>
</feature>
<evidence type="ECO:0000313" key="11">
    <source>
        <dbReference type="Proteomes" id="UP000778970"/>
    </source>
</evidence>
<feature type="transmembrane region" description="Helical" evidence="7">
    <location>
        <begin position="477"/>
        <end position="497"/>
    </location>
</feature>
<sequence length="704" mass="78092">MWPQLDSLIPLLLVIGVFTGLAPLLGRQNAVGRWLVVGFVTIVVLHYMAWRIPVTLLPANDLSTQSLWVWFLFAIELLALGDAAILFATLLRRTNRSPEADQHEARLRSRSLADLPTVDVFIATYNESIEVLEKTLVGALCIDWPGTQLNVYVLDDGSRPWLAELAAAKGARYLTRDGNAHAKAGNINAAIQRTDGDFFLILDADFIPRRDILYRMIGFFEDPKVAIVQAPHNFFNHDPMQANLALRRTLPDDQRLFFDEIMAGRDGWDCAFCCGSNSITRRSAIAEIGNRMPTDSITEDILLTLALMRRGYITRYLNEKLAIGLAPESLEAFFVQRARWARGGLQLLYLKNGPFGSGLPLRARFLFLPTHWLTQSLVQVTGMAIPAIYLLTGLLPLMNATVETVFIYQLPALFAILMAMRFFAPSAYFPLAATVLGVLQAFRLLPTVLVTMIKPFGHAFKVTPKGKDAGGKRYDPVTVRLCSLLIGATALGLLLNADFNTRIIDRSALIPLVAIWSAYNMLILMLVGITAFAAPARRAEERFELDEPARLRGAFGQLDVRLLDLSLGGAQLVADEAPRVPVQRGDWIWTQIEGVGDLPGEVMRVGQDGRRFGVRFYLPQGGDRDLLIAKLFTQGMDNATRNDNGWQVALGMLARLFAPDHAPHPVAGNPPSEPPDLVLAEFRRMRRTGTVRELVADQDDSRVA</sequence>
<dbReference type="RefSeq" id="WP_051431956.1">
    <property type="nucleotide sequence ID" value="NZ_NRRE01000027.1"/>
</dbReference>
<dbReference type="InterPro" id="IPR050321">
    <property type="entry name" value="Glycosyltr_2/OpgH_subfam"/>
</dbReference>
<evidence type="ECO:0000256" key="2">
    <source>
        <dbReference type="ARBA" id="ARBA00022676"/>
    </source>
</evidence>
<comment type="caution">
    <text evidence="10">The sequence shown here is derived from an EMBL/GenBank/DDBJ whole genome shotgun (WGS) entry which is preliminary data.</text>
</comment>
<dbReference type="GO" id="GO:0035438">
    <property type="term" value="F:cyclic-di-GMP binding"/>
    <property type="evidence" value="ECO:0007669"/>
    <property type="project" value="InterPro"/>
</dbReference>
<organism evidence="10 11">
    <name type="scientific">Rhodovibrio salinarum</name>
    <dbReference type="NCBI Taxonomy" id="1087"/>
    <lineage>
        <taxon>Bacteria</taxon>
        <taxon>Pseudomonadati</taxon>
        <taxon>Pseudomonadota</taxon>
        <taxon>Alphaproteobacteria</taxon>
        <taxon>Rhodospirillales</taxon>
        <taxon>Rhodovibrionaceae</taxon>
        <taxon>Rhodovibrio</taxon>
    </lineage>
</organism>
<dbReference type="SUPFAM" id="SSF53448">
    <property type="entry name" value="Nucleotide-diphospho-sugar transferases"/>
    <property type="match status" value="1"/>
</dbReference>
<dbReference type="InterPro" id="IPR009875">
    <property type="entry name" value="PilZ_domain"/>
</dbReference>
<keyword evidence="3" id="KW-0808">Transferase</keyword>
<feature type="transmembrane region" description="Helical" evidence="7">
    <location>
        <begin position="32"/>
        <end position="50"/>
    </location>
</feature>
<feature type="domain" description="Glycosyltransferase 2-like" evidence="8">
    <location>
        <begin position="120"/>
        <end position="288"/>
    </location>
</feature>
<evidence type="ECO:0000256" key="5">
    <source>
        <dbReference type="ARBA" id="ARBA00022989"/>
    </source>
</evidence>
<evidence type="ECO:0000256" key="6">
    <source>
        <dbReference type="ARBA" id="ARBA00023136"/>
    </source>
</evidence>
<dbReference type="PANTHER" id="PTHR43867:SF2">
    <property type="entry name" value="CELLULOSE SYNTHASE CATALYTIC SUBUNIT A [UDP-FORMING]"/>
    <property type="match status" value="1"/>
</dbReference>
<dbReference type="Pfam" id="PF00535">
    <property type="entry name" value="Glycos_transf_2"/>
    <property type="match status" value="1"/>
</dbReference>
<evidence type="ECO:0008006" key="12">
    <source>
        <dbReference type="Google" id="ProtNLM"/>
    </source>
</evidence>
<keyword evidence="2" id="KW-0328">Glycosyltransferase</keyword>
<accession>A0A934QKD0</accession>
<dbReference type="InterPro" id="IPR029044">
    <property type="entry name" value="Nucleotide-diphossugar_trans"/>
</dbReference>
<feature type="transmembrane region" description="Helical" evidence="7">
    <location>
        <begin position="7"/>
        <end position="25"/>
    </location>
</feature>
<protein>
    <recommendedName>
        <fullName evidence="12">Cellulose synthase (UDP-forming)</fullName>
    </recommendedName>
</protein>
<gene>
    <name evidence="10" type="ORF">CKO21_13775</name>
</gene>
<feature type="transmembrane region" description="Helical" evidence="7">
    <location>
        <begin position="509"/>
        <end position="534"/>
    </location>
</feature>
<dbReference type="SUPFAM" id="SSF141371">
    <property type="entry name" value="PilZ domain-like"/>
    <property type="match status" value="1"/>
</dbReference>
<evidence type="ECO:0000256" key="1">
    <source>
        <dbReference type="ARBA" id="ARBA00004141"/>
    </source>
</evidence>
<keyword evidence="4 7" id="KW-0812">Transmembrane</keyword>
<evidence type="ECO:0000256" key="3">
    <source>
        <dbReference type="ARBA" id="ARBA00022679"/>
    </source>
</evidence>
<feature type="transmembrane region" description="Helical" evidence="7">
    <location>
        <begin position="406"/>
        <end position="424"/>
    </location>
</feature>
<name>A0A934QKD0_9PROT</name>
<keyword evidence="11" id="KW-1185">Reference proteome</keyword>